<feature type="transmembrane region" description="Helical" evidence="6">
    <location>
        <begin position="6"/>
        <end position="24"/>
    </location>
</feature>
<feature type="domain" description="VTT" evidence="7">
    <location>
        <begin position="65"/>
        <end position="180"/>
    </location>
</feature>
<dbReference type="GO" id="GO:0005886">
    <property type="term" value="C:plasma membrane"/>
    <property type="evidence" value="ECO:0007669"/>
    <property type="project" value="UniProtKB-SubCell"/>
</dbReference>
<gene>
    <name evidence="8" type="ORF">C6Y45_05480</name>
</gene>
<evidence type="ECO:0000256" key="1">
    <source>
        <dbReference type="ARBA" id="ARBA00004651"/>
    </source>
</evidence>
<dbReference type="PANTHER" id="PTHR12677:SF59">
    <property type="entry name" value="GOLGI APPARATUS MEMBRANE PROTEIN TVP38-RELATED"/>
    <property type="match status" value="1"/>
</dbReference>
<evidence type="ECO:0000313" key="9">
    <source>
        <dbReference type="Proteomes" id="UP000240509"/>
    </source>
</evidence>
<dbReference type="OrthoDB" id="2381682at2"/>
<dbReference type="RefSeq" id="WP_107584060.1">
    <property type="nucleotide sequence ID" value="NZ_PZJJ01000006.1"/>
</dbReference>
<keyword evidence="3 6" id="KW-0812">Transmembrane</keyword>
<organism evidence="8 9">
    <name type="scientific">Alkalicoccus saliphilus</name>
    <dbReference type="NCBI Taxonomy" id="200989"/>
    <lineage>
        <taxon>Bacteria</taxon>
        <taxon>Bacillati</taxon>
        <taxon>Bacillota</taxon>
        <taxon>Bacilli</taxon>
        <taxon>Bacillales</taxon>
        <taxon>Bacillaceae</taxon>
        <taxon>Alkalicoccus</taxon>
    </lineage>
</organism>
<feature type="transmembrane region" description="Helical" evidence="6">
    <location>
        <begin position="82"/>
        <end position="101"/>
    </location>
</feature>
<dbReference type="Pfam" id="PF09335">
    <property type="entry name" value="VTT_dom"/>
    <property type="match status" value="1"/>
</dbReference>
<comment type="similarity">
    <text evidence="6">Belongs to the TVP38/TMEM64 family.</text>
</comment>
<protein>
    <recommendedName>
        <fullName evidence="6">TVP38/TMEM64 family membrane protein</fullName>
    </recommendedName>
</protein>
<evidence type="ECO:0000256" key="6">
    <source>
        <dbReference type="RuleBase" id="RU366058"/>
    </source>
</evidence>
<dbReference type="Proteomes" id="UP000240509">
    <property type="component" value="Unassembled WGS sequence"/>
</dbReference>
<dbReference type="EMBL" id="PZJJ01000006">
    <property type="protein sequence ID" value="PTL39495.1"/>
    <property type="molecule type" value="Genomic_DNA"/>
</dbReference>
<comment type="subcellular location">
    <subcellularLocation>
        <location evidence="1 6">Cell membrane</location>
        <topology evidence="1 6">Multi-pass membrane protein</topology>
    </subcellularLocation>
</comment>
<reference evidence="8 9" key="1">
    <citation type="submission" date="2018-03" db="EMBL/GenBank/DDBJ databases">
        <title>Alkalicoccus saliphilus sp. nov., isolated from a mineral pool.</title>
        <authorList>
            <person name="Zhao B."/>
        </authorList>
    </citation>
    <scope>NUCLEOTIDE SEQUENCE [LARGE SCALE GENOMIC DNA]</scope>
    <source>
        <strain evidence="8 9">6AG</strain>
    </source>
</reference>
<sequence>MFKWSAVIFLAMLAIFLIWQWEMVSELRGENISYFTQEIFPETGYGILAVTIPLLIAQNVFTVFPVIIIVTIHVLLFGFWEGLLFSFAGTTAGAGFCFLLARSWSEEKVKNFWSGKKDRWEKAAILLERHGIAAIVVLRSIPVMPSNLISAAAALTPMKVSEYMWGTAAGNISMIWILSLIAAPFWAERSDFITLLILYLIFLTVTAVIYWSVRLRSKEAV</sequence>
<feature type="transmembrane region" description="Helical" evidence="6">
    <location>
        <begin position="192"/>
        <end position="213"/>
    </location>
</feature>
<evidence type="ECO:0000256" key="2">
    <source>
        <dbReference type="ARBA" id="ARBA00022475"/>
    </source>
</evidence>
<keyword evidence="5 6" id="KW-0472">Membrane</keyword>
<keyword evidence="2 6" id="KW-1003">Cell membrane</keyword>
<evidence type="ECO:0000256" key="5">
    <source>
        <dbReference type="ARBA" id="ARBA00023136"/>
    </source>
</evidence>
<accession>A0A2T4U7Z2</accession>
<dbReference type="InterPro" id="IPR015414">
    <property type="entry name" value="TMEM64"/>
</dbReference>
<feature type="transmembrane region" description="Helical" evidence="6">
    <location>
        <begin position="45"/>
        <end position="76"/>
    </location>
</feature>
<dbReference type="AlphaFoldDB" id="A0A2T4U7Z2"/>
<dbReference type="InterPro" id="IPR032816">
    <property type="entry name" value="VTT_dom"/>
</dbReference>
<evidence type="ECO:0000256" key="3">
    <source>
        <dbReference type="ARBA" id="ARBA00022692"/>
    </source>
</evidence>
<evidence type="ECO:0000256" key="4">
    <source>
        <dbReference type="ARBA" id="ARBA00022989"/>
    </source>
</evidence>
<proteinExistence type="inferred from homology"/>
<keyword evidence="9" id="KW-1185">Reference proteome</keyword>
<evidence type="ECO:0000259" key="7">
    <source>
        <dbReference type="Pfam" id="PF09335"/>
    </source>
</evidence>
<dbReference type="PANTHER" id="PTHR12677">
    <property type="entry name" value="GOLGI APPARATUS MEMBRANE PROTEIN TVP38-RELATED"/>
    <property type="match status" value="1"/>
</dbReference>
<evidence type="ECO:0000313" key="8">
    <source>
        <dbReference type="EMBL" id="PTL39495.1"/>
    </source>
</evidence>
<feature type="transmembrane region" description="Helical" evidence="6">
    <location>
        <begin position="163"/>
        <end position="186"/>
    </location>
</feature>
<keyword evidence="4 6" id="KW-1133">Transmembrane helix</keyword>
<name>A0A2T4U7Z2_9BACI</name>
<comment type="caution">
    <text evidence="8">The sequence shown here is derived from an EMBL/GenBank/DDBJ whole genome shotgun (WGS) entry which is preliminary data.</text>
</comment>